<dbReference type="GO" id="GO:0005524">
    <property type="term" value="F:ATP binding"/>
    <property type="evidence" value="ECO:0007669"/>
    <property type="project" value="UniProtKB-KW"/>
</dbReference>
<dbReference type="Pfam" id="PF00512">
    <property type="entry name" value="HisKA"/>
    <property type="match status" value="1"/>
</dbReference>
<keyword evidence="5" id="KW-0808">Transferase</keyword>
<feature type="domain" description="Histidine kinase" evidence="14">
    <location>
        <begin position="254"/>
        <end position="466"/>
    </location>
</feature>
<dbReference type="PANTHER" id="PTHR45436">
    <property type="entry name" value="SENSOR HISTIDINE KINASE YKOH"/>
    <property type="match status" value="1"/>
</dbReference>
<dbReference type="EC" id="2.7.13.3" evidence="3"/>
<evidence type="ECO:0000256" key="10">
    <source>
        <dbReference type="ARBA" id="ARBA00022989"/>
    </source>
</evidence>
<feature type="transmembrane region" description="Helical" evidence="13">
    <location>
        <begin position="174"/>
        <end position="193"/>
    </location>
</feature>
<evidence type="ECO:0000256" key="1">
    <source>
        <dbReference type="ARBA" id="ARBA00000085"/>
    </source>
</evidence>
<dbReference type="InterPro" id="IPR004358">
    <property type="entry name" value="Sig_transdc_His_kin-like_C"/>
</dbReference>
<dbReference type="Gene3D" id="1.10.287.130">
    <property type="match status" value="1"/>
</dbReference>
<name>A0A2S5DLN6_9NEIS</name>
<dbReference type="PRINTS" id="PR00344">
    <property type="entry name" value="BCTRLSENSOR"/>
</dbReference>
<keyword evidence="11" id="KW-0902">Two-component regulatory system</keyword>
<dbReference type="InterPro" id="IPR050428">
    <property type="entry name" value="TCS_sensor_his_kinase"/>
</dbReference>
<reference evidence="17" key="1">
    <citation type="submission" date="2018-02" db="EMBL/GenBank/DDBJ databases">
        <authorList>
            <person name="O'Hara-Hanley K."/>
            <person name="Soby S."/>
        </authorList>
    </citation>
    <scope>NUCLEOTIDE SEQUENCE [LARGE SCALE GENOMIC DNA]</scope>
    <source>
        <strain evidence="17">MWU14-2602</strain>
    </source>
</reference>
<dbReference type="Proteomes" id="UP000237082">
    <property type="component" value="Unassembled WGS sequence"/>
</dbReference>
<evidence type="ECO:0000256" key="11">
    <source>
        <dbReference type="ARBA" id="ARBA00023012"/>
    </source>
</evidence>
<proteinExistence type="predicted"/>
<feature type="domain" description="HAMP" evidence="15">
    <location>
        <begin position="194"/>
        <end position="246"/>
    </location>
</feature>
<dbReference type="PROSITE" id="PS50109">
    <property type="entry name" value="HIS_KIN"/>
    <property type="match status" value="1"/>
</dbReference>
<dbReference type="InterPro" id="IPR003660">
    <property type="entry name" value="HAMP_dom"/>
</dbReference>
<evidence type="ECO:0000313" key="17">
    <source>
        <dbReference type="Proteomes" id="UP000237082"/>
    </source>
</evidence>
<dbReference type="InterPro" id="IPR003594">
    <property type="entry name" value="HATPase_dom"/>
</dbReference>
<dbReference type="AlphaFoldDB" id="A0A2S5DLN6"/>
<dbReference type="InterPro" id="IPR003661">
    <property type="entry name" value="HisK_dim/P_dom"/>
</dbReference>
<dbReference type="PANTHER" id="PTHR45436:SF14">
    <property type="entry name" value="SENSOR PROTEIN QSEC"/>
    <property type="match status" value="1"/>
</dbReference>
<keyword evidence="12 13" id="KW-0472">Membrane</keyword>
<evidence type="ECO:0000259" key="14">
    <source>
        <dbReference type="PROSITE" id="PS50109"/>
    </source>
</evidence>
<dbReference type="Pfam" id="PF02518">
    <property type="entry name" value="HATPase_c"/>
    <property type="match status" value="1"/>
</dbReference>
<dbReference type="SUPFAM" id="SSF55874">
    <property type="entry name" value="ATPase domain of HSP90 chaperone/DNA topoisomerase II/histidine kinase"/>
    <property type="match status" value="1"/>
</dbReference>
<dbReference type="InterPro" id="IPR005467">
    <property type="entry name" value="His_kinase_dom"/>
</dbReference>
<dbReference type="GO" id="GO:0005886">
    <property type="term" value="C:plasma membrane"/>
    <property type="evidence" value="ECO:0007669"/>
    <property type="project" value="TreeGrafter"/>
</dbReference>
<dbReference type="InterPro" id="IPR036890">
    <property type="entry name" value="HATPase_C_sf"/>
</dbReference>
<dbReference type="CDD" id="cd00075">
    <property type="entry name" value="HATPase"/>
    <property type="match status" value="1"/>
</dbReference>
<comment type="subcellular location">
    <subcellularLocation>
        <location evidence="2">Membrane</location>
        <topology evidence="2">Multi-pass membrane protein</topology>
    </subcellularLocation>
</comment>
<evidence type="ECO:0000256" key="8">
    <source>
        <dbReference type="ARBA" id="ARBA00022777"/>
    </source>
</evidence>
<evidence type="ECO:0000256" key="12">
    <source>
        <dbReference type="ARBA" id="ARBA00023136"/>
    </source>
</evidence>
<dbReference type="SMART" id="SM00387">
    <property type="entry name" value="HATPase_c"/>
    <property type="match status" value="1"/>
</dbReference>
<dbReference type="SMART" id="SM00388">
    <property type="entry name" value="HisKA"/>
    <property type="match status" value="1"/>
</dbReference>
<sequence>MWFERAREVFAPSLTRRVLLALLLAFALLWLVLVGRDYVQGMALDTRRESLLEATDMLALVLAQEAPGAMMPALATSERLINASRRRNVSSQLEYPGDLLILLREPRSGKWLYASAGMRAHAADLLKADLAQVRVRIGGRAFWVAERVYPQGRLAVFEPEVGDAAVLPYLTRQYVAPLAIAFPLILLPLWFAVARGLRPLRRLADYLNRRSADDFTPLTMRLPYRELRPIVLALDQLLKRSRDSIARERAIVQDAAHEMRTPLAVISTQAHVLAGEDDAAARRQSLAALEQAVARHSHLVQQLLRLAALEGGEEERRQSVDLVEVARNALIGLSPQAEAKGMALELDSPDGLPASLALVAFLSILDNLLANAVAYGRPGGRVRVRLAAASGQVELAVADDGPGIAAEDKPHLFERFYRGKMASAPGSGLGLAIVWQAVRAQGGRIRMEEGLEGRGVAFHVSLPLSPVD</sequence>
<evidence type="ECO:0000313" key="16">
    <source>
        <dbReference type="EMBL" id="POZ63942.1"/>
    </source>
</evidence>
<dbReference type="EMBL" id="PQWB01000005">
    <property type="protein sequence ID" value="POZ63942.1"/>
    <property type="molecule type" value="Genomic_DNA"/>
</dbReference>
<dbReference type="GO" id="GO:0000155">
    <property type="term" value="F:phosphorelay sensor kinase activity"/>
    <property type="evidence" value="ECO:0007669"/>
    <property type="project" value="InterPro"/>
</dbReference>
<comment type="catalytic activity">
    <reaction evidence="1">
        <text>ATP + protein L-histidine = ADP + protein N-phospho-L-histidine.</text>
        <dbReference type="EC" id="2.7.13.3"/>
    </reaction>
</comment>
<keyword evidence="17" id="KW-1185">Reference proteome</keyword>
<keyword evidence="7" id="KW-0547">Nucleotide-binding</keyword>
<keyword evidence="9" id="KW-0067">ATP-binding</keyword>
<dbReference type="PROSITE" id="PS50885">
    <property type="entry name" value="HAMP"/>
    <property type="match status" value="1"/>
</dbReference>
<keyword evidence="6 13" id="KW-0812">Transmembrane</keyword>
<evidence type="ECO:0000256" key="9">
    <source>
        <dbReference type="ARBA" id="ARBA00022840"/>
    </source>
</evidence>
<organism evidence="16 17">
    <name type="scientific">Chromobacterium alticapitis</name>
    <dbReference type="NCBI Taxonomy" id="2073169"/>
    <lineage>
        <taxon>Bacteria</taxon>
        <taxon>Pseudomonadati</taxon>
        <taxon>Pseudomonadota</taxon>
        <taxon>Betaproteobacteria</taxon>
        <taxon>Neisseriales</taxon>
        <taxon>Chromobacteriaceae</taxon>
        <taxon>Chromobacterium</taxon>
    </lineage>
</organism>
<gene>
    <name evidence="16" type="ORF">C2I19_00815</name>
</gene>
<evidence type="ECO:0000259" key="15">
    <source>
        <dbReference type="PROSITE" id="PS50885"/>
    </source>
</evidence>
<dbReference type="CDD" id="cd00082">
    <property type="entry name" value="HisKA"/>
    <property type="match status" value="1"/>
</dbReference>
<evidence type="ECO:0000256" key="3">
    <source>
        <dbReference type="ARBA" id="ARBA00012438"/>
    </source>
</evidence>
<evidence type="ECO:0000256" key="5">
    <source>
        <dbReference type="ARBA" id="ARBA00022679"/>
    </source>
</evidence>
<keyword evidence="8 16" id="KW-0418">Kinase</keyword>
<dbReference type="Gene3D" id="3.30.565.10">
    <property type="entry name" value="Histidine kinase-like ATPase, C-terminal domain"/>
    <property type="match status" value="1"/>
</dbReference>
<keyword evidence="4" id="KW-0597">Phosphoprotein</keyword>
<evidence type="ECO:0000256" key="7">
    <source>
        <dbReference type="ARBA" id="ARBA00022741"/>
    </source>
</evidence>
<evidence type="ECO:0000256" key="2">
    <source>
        <dbReference type="ARBA" id="ARBA00004141"/>
    </source>
</evidence>
<dbReference type="SUPFAM" id="SSF47384">
    <property type="entry name" value="Homodimeric domain of signal transducing histidine kinase"/>
    <property type="match status" value="1"/>
</dbReference>
<comment type="caution">
    <text evidence="16">The sequence shown here is derived from an EMBL/GenBank/DDBJ whole genome shotgun (WGS) entry which is preliminary data.</text>
</comment>
<keyword evidence="10 13" id="KW-1133">Transmembrane helix</keyword>
<evidence type="ECO:0000256" key="4">
    <source>
        <dbReference type="ARBA" id="ARBA00022553"/>
    </source>
</evidence>
<accession>A0A2S5DLN6</accession>
<evidence type="ECO:0000256" key="6">
    <source>
        <dbReference type="ARBA" id="ARBA00022692"/>
    </source>
</evidence>
<protein>
    <recommendedName>
        <fullName evidence="3">histidine kinase</fullName>
        <ecNumber evidence="3">2.7.13.3</ecNumber>
    </recommendedName>
</protein>
<evidence type="ECO:0000256" key="13">
    <source>
        <dbReference type="SAM" id="Phobius"/>
    </source>
</evidence>
<dbReference type="InterPro" id="IPR036097">
    <property type="entry name" value="HisK_dim/P_sf"/>
</dbReference>